<dbReference type="PANTHER" id="PTHR43507:SF1">
    <property type="entry name" value="NADH-UBIQUINONE OXIDOREDUCTASE CHAIN 4"/>
    <property type="match status" value="1"/>
</dbReference>
<dbReference type="EMBL" id="CP032996">
    <property type="protein sequence ID" value="QCI27125.1"/>
    <property type="molecule type" value="Genomic_DNA"/>
</dbReference>
<feature type="transmembrane region" description="Helical" evidence="12">
    <location>
        <begin position="374"/>
        <end position="392"/>
    </location>
</feature>
<evidence type="ECO:0000256" key="2">
    <source>
        <dbReference type="ARBA" id="ARBA00009025"/>
    </source>
</evidence>
<keyword evidence="5 12" id="KW-1133">Transmembrane helix</keyword>
<evidence type="ECO:0000313" key="15">
    <source>
        <dbReference type="Proteomes" id="UP000298603"/>
    </source>
</evidence>
<name>A0A4D6YPG5_9GAMM</name>
<keyword evidence="15" id="KW-1185">Reference proteome</keyword>
<dbReference type="GO" id="GO:0003954">
    <property type="term" value="F:NADH dehydrogenase activity"/>
    <property type="evidence" value="ECO:0007669"/>
    <property type="project" value="TreeGrafter"/>
</dbReference>
<evidence type="ECO:0000256" key="10">
    <source>
        <dbReference type="ARBA" id="ARBA00032798"/>
    </source>
</evidence>
<evidence type="ECO:0000256" key="9">
    <source>
        <dbReference type="ARBA" id="ARBA00031584"/>
    </source>
</evidence>
<evidence type="ECO:0000256" key="7">
    <source>
        <dbReference type="ARBA" id="ARBA00025189"/>
    </source>
</evidence>
<feature type="transmembrane region" description="Helical" evidence="12">
    <location>
        <begin position="173"/>
        <end position="196"/>
    </location>
</feature>
<feature type="transmembrane region" description="Helical" evidence="12">
    <location>
        <begin position="6"/>
        <end position="24"/>
    </location>
</feature>
<evidence type="ECO:0000256" key="5">
    <source>
        <dbReference type="ARBA" id="ARBA00022989"/>
    </source>
</evidence>
<accession>A0A4D6YPG5</accession>
<feature type="transmembrane region" description="Helical" evidence="12">
    <location>
        <begin position="29"/>
        <end position="47"/>
    </location>
</feature>
<comment type="subunit">
    <text evidence="8">Composed of 13 different subunits. Subunits NuoA, H, J, K, L, M, N constitute the membrane sector of the complex.</text>
</comment>
<evidence type="ECO:0000256" key="3">
    <source>
        <dbReference type="ARBA" id="ARBA00019906"/>
    </source>
</evidence>
<evidence type="ECO:0000256" key="6">
    <source>
        <dbReference type="ARBA" id="ARBA00023136"/>
    </source>
</evidence>
<keyword evidence="4 11" id="KW-0812">Transmembrane</keyword>
<feature type="transmembrane region" description="Helical" evidence="12">
    <location>
        <begin position="115"/>
        <end position="138"/>
    </location>
</feature>
<dbReference type="NCBIfam" id="TIGR01972">
    <property type="entry name" value="NDH_I_M"/>
    <property type="match status" value="1"/>
</dbReference>
<reference evidence="14 15" key="1">
    <citation type="submission" date="2018-10" db="EMBL/GenBank/DDBJ databases">
        <title>Comparative functional genomics of the obligate endosymbiont Buchnera aphidicola.</title>
        <authorList>
            <person name="Chong R.A."/>
        </authorList>
    </citation>
    <scope>NUCLEOTIDE SEQUENCE [LARGE SCALE GENOMIC DNA]</scope>
    <source>
        <strain evidence="14 15">Tma</strain>
    </source>
</reference>
<dbReference type="InterPro" id="IPR010227">
    <property type="entry name" value="NADH_Q_OxRdtase_chainM/4"/>
</dbReference>
<dbReference type="InterPro" id="IPR001750">
    <property type="entry name" value="ND/Mrp_TM"/>
</dbReference>
<keyword evidence="6 12" id="KW-0472">Membrane</keyword>
<dbReference type="RefSeq" id="WP_158349391.1">
    <property type="nucleotide sequence ID" value="NZ_CP032996.1"/>
</dbReference>
<evidence type="ECO:0000256" key="1">
    <source>
        <dbReference type="ARBA" id="ARBA00004127"/>
    </source>
</evidence>
<feature type="transmembrane region" description="Helical" evidence="12">
    <location>
        <begin position="341"/>
        <end position="362"/>
    </location>
</feature>
<dbReference type="PRINTS" id="PR01437">
    <property type="entry name" value="NUOXDRDTASE4"/>
</dbReference>
<evidence type="ECO:0000259" key="13">
    <source>
        <dbReference type="Pfam" id="PF00361"/>
    </source>
</evidence>
<dbReference type="GO" id="GO:0008137">
    <property type="term" value="F:NADH dehydrogenase (ubiquinone) activity"/>
    <property type="evidence" value="ECO:0007669"/>
    <property type="project" value="InterPro"/>
</dbReference>
<feature type="transmembrane region" description="Helical" evidence="12">
    <location>
        <begin position="418"/>
        <end position="439"/>
    </location>
</feature>
<feature type="domain" description="NADH:quinone oxidoreductase/Mrp antiporter transmembrane" evidence="13">
    <location>
        <begin position="133"/>
        <end position="428"/>
    </location>
</feature>
<dbReference type="PANTHER" id="PTHR43507">
    <property type="entry name" value="NADH-UBIQUINONE OXIDOREDUCTASE CHAIN 4"/>
    <property type="match status" value="1"/>
</dbReference>
<protein>
    <recommendedName>
        <fullName evidence="3">NADH-quinone oxidoreductase subunit M</fullName>
    </recommendedName>
    <alternativeName>
        <fullName evidence="9">NADH dehydrogenase I subunit M</fullName>
    </alternativeName>
    <alternativeName>
        <fullName evidence="10">NDH-1 subunit M</fullName>
    </alternativeName>
</protein>
<dbReference type="GO" id="GO:0015990">
    <property type="term" value="P:electron transport coupled proton transport"/>
    <property type="evidence" value="ECO:0007669"/>
    <property type="project" value="TreeGrafter"/>
</dbReference>
<dbReference type="GO" id="GO:0012505">
    <property type="term" value="C:endomembrane system"/>
    <property type="evidence" value="ECO:0007669"/>
    <property type="project" value="UniProtKB-SubCell"/>
</dbReference>
<dbReference type="GO" id="GO:0048039">
    <property type="term" value="F:ubiquinone binding"/>
    <property type="evidence" value="ECO:0007669"/>
    <property type="project" value="TreeGrafter"/>
</dbReference>
<evidence type="ECO:0000256" key="4">
    <source>
        <dbReference type="ARBA" id="ARBA00022692"/>
    </source>
</evidence>
<feature type="transmembrane region" description="Helical" evidence="12">
    <location>
        <begin position="85"/>
        <end position="103"/>
    </location>
</feature>
<feature type="transmembrane region" description="Helical" evidence="12">
    <location>
        <begin position="460"/>
        <end position="483"/>
    </location>
</feature>
<feature type="transmembrane region" description="Helical" evidence="12">
    <location>
        <begin position="285"/>
        <end position="306"/>
    </location>
</feature>
<dbReference type="GO" id="GO:0016020">
    <property type="term" value="C:membrane"/>
    <property type="evidence" value="ECO:0007669"/>
    <property type="project" value="UniProtKB-SubCell"/>
</dbReference>
<dbReference type="Pfam" id="PF00361">
    <property type="entry name" value="Proton_antipo_M"/>
    <property type="match status" value="1"/>
</dbReference>
<sequence length="492" mass="57906">MLILFLIIPLLGAFCCLFFEFKYFKFCKFIALFSIISMIFLSLFFWLKICYFNNTILYHDHWNEEFIFPWIPQLGISFHIAIDKLSLMMITLSIFLGFISILCSFNQKKKNEGLFYLNLLIILFGTIGVFISIDLFLFFCFWEIMLFPMYFLIIFWGNQRYKKKERIYTANQFLIYTQLSSMIMLFSIILLSFIYYNQTNVWTFDYNNLLHCFIPISLEYIIMLGFFIAFAVKLPIVPFHSWLLNAHNHAPIDSSVDLLGMLIKVSAYGLLRFNINLFKNSSYNFSYIAIFLGILTIFYSSWMAFIEKNIKKIIAYSSISHMGFILVAIYCNNIFSYSGSIIQMIFGSITTSALFILFSQLYRITNIKNITEISGLYSCINWIPSFFLFFLFSNLNFPGTINFVGEIILLNGIFINKPYIACILIFSLLFSVIYSLHMMHNIFYGSLKKEYINNNKQINYLEFSIIFILSLLLLFFGFFPNIILHNILFLMS</sequence>
<comment type="subcellular location">
    <subcellularLocation>
        <location evidence="1">Endomembrane system</location>
        <topology evidence="1">Multi-pass membrane protein</topology>
    </subcellularLocation>
    <subcellularLocation>
        <location evidence="11">Membrane</location>
        <topology evidence="11">Multi-pass membrane protein</topology>
    </subcellularLocation>
</comment>
<organism evidence="14 15">
    <name type="scientific">Buchnera aphidicola</name>
    <name type="common">Therioaphis trifolii</name>
    <dbReference type="NCBI Taxonomy" id="1241884"/>
    <lineage>
        <taxon>Bacteria</taxon>
        <taxon>Pseudomonadati</taxon>
        <taxon>Pseudomonadota</taxon>
        <taxon>Gammaproteobacteria</taxon>
        <taxon>Enterobacterales</taxon>
        <taxon>Erwiniaceae</taxon>
        <taxon>Buchnera</taxon>
    </lineage>
</organism>
<dbReference type="Proteomes" id="UP000298603">
    <property type="component" value="Chromosome"/>
</dbReference>
<dbReference type="AlphaFoldDB" id="A0A4D6YPG5"/>
<evidence type="ECO:0000313" key="14">
    <source>
        <dbReference type="EMBL" id="QCI27125.1"/>
    </source>
</evidence>
<dbReference type="OrthoDB" id="9768329at2"/>
<evidence type="ECO:0000256" key="11">
    <source>
        <dbReference type="RuleBase" id="RU000320"/>
    </source>
</evidence>
<proteinExistence type="inferred from homology"/>
<comment type="function">
    <text evidence="7">NDH-1 shuttles electrons from NADH, via FMN and iron-sulfur (Fe-S) centers, to quinones in the respiratory chain. Couples the redox reaction to proton translocation (for every two electrons transferred, four hydrogen ions are translocated across the cytoplasmic membrane), and thus conserves the redox energy in a proton gradient.</text>
</comment>
<feature type="transmembrane region" description="Helical" evidence="12">
    <location>
        <begin position="208"/>
        <end position="234"/>
    </location>
</feature>
<evidence type="ECO:0000256" key="8">
    <source>
        <dbReference type="ARBA" id="ARBA00025811"/>
    </source>
</evidence>
<gene>
    <name evidence="14" type="ORF">D9V81_00625</name>
</gene>
<feature type="transmembrane region" description="Helical" evidence="12">
    <location>
        <begin position="313"/>
        <end position="335"/>
    </location>
</feature>
<dbReference type="GO" id="GO:0042773">
    <property type="term" value="P:ATP synthesis coupled electron transport"/>
    <property type="evidence" value="ECO:0007669"/>
    <property type="project" value="InterPro"/>
</dbReference>
<comment type="similarity">
    <text evidence="2">Belongs to the complex I subunit 4 family.</text>
</comment>
<dbReference type="InterPro" id="IPR003918">
    <property type="entry name" value="NADH_UbQ_OxRdtase"/>
</dbReference>
<evidence type="ECO:0000256" key="12">
    <source>
        <dbReference type="SAM" id="Phobius"/>
    </source>
</evidence>